<evidence type="ECO:0000313" key="3">
    <source>
        <dbReference type="Proteomes" id="UP000473278"/>
    </source>
</evidence>
<dbReference type="Proteomes" id="UP000473278">
    <property type="component" value="Unassembled WGS sequence"/>
</dbReference>
<dbReference type="PROSITE" id="PS01124">
    <property type="entry name" value="HTH_ARAC_FAMILY_2"/>
    <property type="match status" value="1"/>
</dbReference>
<keyword evidence="3" id="KW-1185">Reference proteome</keyword>
<organism evidence="2 3">
    <name type="scientific">Halalkalibaculum roseum</name>
    <dbReference type="NCBI Taxonomy" id="2709311"/>
    <lineage>
        <taxon>Bacteria</taxon>
        <taxon>Pseudomonadati</taxon>
        <taxon>Balneolota</taxon>
        <taxon>Balneolia</taxon>
        <taxon>Balneolales</taxon>
        <taxon>Balneolaceae</taxon>
        <taxon>Halalkalibaculum</taxon>
    </lineage>
</organism>
<dbReference type="Gene3D" id="1.10.10.60">
    <property type="entry name" value="Homeodomain-like"/>
    <property type="match status" value="1"/>
</dbReference>
<feature type="domain" description="HTH araC/xylS-type" evidence="1">
    <location>
        <begin position="1"/>
        <end position="56"/>
    </location>
</feature>
<reference evidence="2 3" key="1">
    <citation type="submission" date="2020-02" db="EMBL/GenBank/DDBJ databases">
        <title>Balneolaceae bacterium YR4-1, complete genome.</title>
        <authorList>
            <person name="Li Y."/>
            <person name="Wu S."/>
        </authorList>
    </citation>
    <scope>NUCLEOTIDE SEQUENCE [LARGE SCALE GENOMIC DNA]</scope>
    <source>
        <strain evidence="2 3">YR4-1</strain>
    </source>
</reference>
<dbReference type="GO" id="GO:0043565">
    <property type="term" value="F:sequence-specific DNA binding"/>
    <property type="evidence" value="ECO:0007669"/>
    <property type="project" value="InterPro"/>
</dbReference>
<accession>A0A6M1SSM2</accession>
<dbReference type="AlphaFoldDB" id="A0A6M1SSM2"/>
<name>A0A6M1SSM2_9BACT</name>
<evidence type="ECO:0000313" key="2">
    <source>
        <dbReference type="EMBL" id="NGP75762.1"/>
    </source>
</evidence>
<gene>
    <name evidence="2" type="ORF">G3570_03905</name>
</gene>
<dbReference type="InterPro" id="IPR018060">
    <property type="entry name" value="HTH_AraC"/>
</dbReference>
<comment type="caution">
    <text evidence="2">The sequence shown here is derived from an EMBL/GenBank/DDBJ whole genome shotgun (WGS) entry which is preliminary data.</text>
</comment>
<evidence type="ECO:0000259" key="1">
    <source>
        <dbReference type="PROSITE" id="PS01124"/>
    </source>
</evidence>
<dbReference type="GO" id="GO:0003700">
    <property type="term" value="F:DNA-binding transcription factor activity"/>
    <property type="evidence" value="ECO:0007669"/>
    <property type="project" value="InterPro"/>
</dbReference>
<proteinExistence type="predicted"/>
<protein>
    <submittedName>
        <fullName evidence="2">AraC family transcriptional regulator</fullName>
    </submittedName>
</protein>
<sequence>MNNQTIHNAVDELKSNLTDVARVFEWADLMGYEDPKRFSEKFLRHYGVRPQKIMELIRLESIIRYLRSNENLSNYKIARMHSLPCEKTLNNFTNYHTGYSPTALKEKSKEEIGHLMEGLWSKIMEEYAVGKTGIVLVERRYEHWRETG</sequence>
<dbReference type="EMBL" id="JAALLT010000001">
    <property type="protein sequence ID" value="NGP75762.1"/>
    <property type="molecule type" value="Genomic_DNA"/>
</dbReference>
<dbReference type="RefSeq" id="WP_165139354.1">
    <property type="nucleotide sequence ID" value="NZ_JAALLT010000001.1"/>
</dbReference>